<sequence>MPQTVAVLAVISRLAQRQRDYQCDNQQNRDELEGHHKSAKQRCNELADDAANTETQINNAVVFGQIIQPEEIAHQRRVYRDSAAEAEIHTGQ</sequence>
<dbReference type="AlphaFoldDB" id="A0A193QGW1"/>
<organism evidence="2 3">
    <name type="scientific">Sodalis glossinidius (strain morsitans)</name>
    <dbReference type="NCBI Taxonomy" id="343509"/>
    <lineage>
        <taxon>Bacteria</taxon>
        <taxon>Pseudomonadati</taxon>
        <taxon>Pseudomonadota</taxon>
        <taxon>Gammaproteobacteria</taxon>
        <taxon>Enterobacterales</taxon>
        <taxon>Bruguierivoracaceae</taxon>
        <taxon>Sodalis</taxon>
    </lineage>
</organism>
<reference evidence="2 3" key="1">
    <citation type="submission" date="2015-05" db="EMBL/GenBank/DDBJ databases">
        <authorList>
            <person name="Goodhead I."/>
        </authorList>
    </citation>
    <scope>NUCLEOTIDE SEQUENCE [LARGE SCALE GENOMIC DNA]</scope>
    <source>
        <strain evidence="3">morsitans</strain>
    </source>
</reference>
<keyword evidence="1" id="KW-0175">Coiled coil</keyword>
<dbReference type="Proteomes" id="UP000245838">
    <property type="component" value="Chromosome sggmmb4_Chromosome"/>
</dbReference>
<gene>
    <name evidence="2" type="ORF">SGGMMB4_01459</name>
</gene>
<protein>
    <submittedName>
        <fullName evidence="2">Uncharacterized protein</fullName>
    </submittedName>
</protein>
<evidence type="ECO:0000256" key="1">
    <source>
        <dbReference type="SAM" id="Coils"/>
    </source>
</evidence>
<evidence type="ECO:0000313" key="3">
    <source>
        <dbReference type="Proteomes" id="UP000245838"/>
    </source>
</evidence>
<dbReference type="EMBL" id="LN854557">
    <property type="protein sequence ID" value="CRL44373.1"/>
    <property type="molecule type" value="Genomic_DNA"/>
</dbReference>
<name>A0A193QGW1_SODGM</name>
<accession>A0A193QGW1</accession>
<proteinExistence type="predicted"/>
<feature type="coiled-coil region" evidence="1">
    <location>
        <begin position="29"/>
        <end position="56"/>
    </location>
</feature>
<evidence type="ECO:0000313" key="2">
    <source>
        <dbReference type="EMBL" id="CRL44373.1"/>
    </source>
</evidence>